<dbReference type="EMBL" id="MHLV01000004">
    <property type="protein sequence ID" value="OGZ18091.1"/>
    <property type="molecule type" value="Genomic_DNA"/>
</dbReference>
<evidence type="ECO:0000313" key="8">
    <source>
        <dbReference type="Proteomes" id="UP000176752"/>
    </source>
</evidence>
<dbReference type="InterPro" id="IPR036388">
    <property type="entry name" value="WH-like_DNA-bd_sf"/>
</dbReference>
<evidence type="ECO:0000256" key="4">
    <source>
        <dbReference type="ARBA" id="ARBA00023163"/>
    </source>
</evidence>
<dbReference type="InterPro" id="IPR013249">
    <property type="entry name" value="RNA_pol_sigma70_r4_t2"/>
</dbReference>
<comment type="similarity">
    <text evidence="1">Belongs to the sigma-70 factor family. ECF subfamily.</text>
</comment>
<sequence>MNLDEEKKLVYKAKKDPEAFGKLYNEYYSKIFAYILKRVANVDAAQDITSETFYKALKNMWRFRWQNIPFSAWLYRIASNEIANFFRKKKRKTVSLEGISEPTSNSNLLEEIIEAQEQLKKHEEFLCLQEKISTLPIKYQEIITLRFFEKKQIKEISEILRKREGTVKSLLHRGLERLRREMDAIN</sequence>
<dbReference type="GO" id="GO:0003677">
    <property type="term" value="F:DNA binding"/>
    <property type="evidence" value="ECO:0007669"/>
    <property type="project" value="InterPro"/>
</dbReference>
<keyword evidence="2" id="KW-0805">Transcription regulation</keyword>
<proteinExistence type="inferred from homology"/>
<dbReference type="NCBIfam" id="TIGR02937">
    <property type="entry name" value="sigma70-ECF"/>
    <property type="match status" value="1"/>
</dbReference>
<dbReference type="SUPFAM" id="SSF88946">
    <property type="entry name" value="Sigma2 domain of RNA polymerase sigma factors"/>
    <property type="match status" value="1"/>
</dbReference>
<protein>
    <recommendedName>
        <fullName evidence="9">RNA polymerase sigma-70 region 2 domain-containing protein</fullName>
    </recommendedName>
</protein>
<evidence type="ECO:0000256" key="2">
    <source>
        <dbReference type="ARBA" id="ARBA00023015"/>
    </source>
</evidence>
<dbReference type="InterPro" id="IPR014284">
    <property type="entry name" value="RNA_pol_sigma-70_dom"/>
</dbReference>
<dbReference type="Pfam" id="PF08281">
    <property type="entry name" value="Sigma70_r4_2"/>
    <property type="match status" value="1"/>
</dbReference>
<evidence type="ECO:0000313" key="7">
    <source>
        <dbReference type="EMBL" id="OGZ18091.1"/>
    </source>
</evidence>
<reference evidence="7 8" key="1">
    <citation type="journal article" date="2016" name="Nat. Commun.">
        <title>Thousands of microbial genomes shed light on interconnected biogeochemical processes in an aquifer system.</title>
        <authorList>
            <person name="Anantharaman K."/>
            <person name="Brown C.T."/>
            <person name="Hug L.A."/>
            <person name="Sharon I."/>
            <person name="Castelle C.J."/>
            <person name="Probst A.J."/>
            <person name="Thomas B.C."/>
            <person name="Singh A."/>
            <person name="Wilkins M.J."/>
            <person name="Karaoz U."/>
            <person name="Brodie E.L."/>
            <person name="Williams K.H."/>
            <person name="Hubbard S.S."/>
            <person name="Banfield J.F."/>
        </authorList>
    </citation>
    <scope>NUCLEOTIDE SEQUENCE [LARGE SCALE GENOMIC DNA]</scope>
</reference>
<dbReference type="Proteomes" id="UP000176752">
    <property type="component" value="Unassembled WGS sequence"/>
</dbReference>
<comment type="caution">
    <text evidence="7">The sequence shown here is derived from an EMBL/GenBank/DDBJ whole genome shotgun (WGS) entry which is preliminary data.</text>
</comment>
<dbReference type="Gene3D" id="1.10.10.10">
    <property type="entry name" value="Winged helix-like DNA-binding domain superfamily/Winged helix DNA-binding domain"/>
    <property type="match status" value="1"/>
</dbReference>
<dbReference type="AlphaFoldDB" id="A0A1G2DYG0"/>
<dbReference type="InterPro" id="IPR013325">
    <property type="entry name" value="RNA_pol_sigma_r2"/>
</dbReference>
<gene>
    <name evidence="7" type="ORF">A2Z78_01415</name>
</gene>
<dbReference type="GO" id="GO:0016987">
    <property type="term" value="F:sigma factor activity"/>
    <property type="evidence" value="ECO:0007669"/>
    <property type="project" value="UniProtKB-KW"/>
</dbReference>
<organism evidence="7 8">
    <name type="scientific">Candidatus Nealsonbacteria bacterium RBG_13_36_15</name>
    <dbReference type="NCBI Taxonomy" id="1801660"/>
    <lineage>
        <taxon>Bacteria</taxon>
        <taxon>Candidatus Nealsoniibacteriota</taxon>
    </lineage>
</organism>
<dbReference type="Gene3D" id="1.10.1740.10">
    <property type="match status" value="1"/>
</dbReference>
<dbReference type="InterPro" id="IPR013324">
    <property type="entry name" value="RNA_pol_sigma_r3/r4-like"/>
</dbReference>
<dbReference type="InterPro" id="IPR007627">
    <property type="entry name" value="RNA_pol_sigma70_r2"/>
</dbReference>
<evidence type="ECO:0000256" key="1">
    <source>
        <dbReference type="ARBA" id="ARBA00010641"/>
    </source>
</evidence>
<keyword evidence="3" id="KW-0731">Sigma factor</keyword>
<evidence type="ECO:0000259" key="6">
    <source>
        <dbReference type="Pfam" id="PF08281"/>
    </source>
</evidence>
<keyword evidence="4" id="KW-0804">Transcription</keyword>
<name>A0A1G2DYG0_9BACT</name>
<dbReference type="SUPFAM" id="SSF88659">
    <property type="entry name" value="Sigma3 and sigma4 domains of RNA polymerase sigma factors"/>
    <property type="match status" value="1"/>
</dbReference>
<dbReference type="GO" id="GO:0006352">
    <property type="term" value="P:DNA-templated transcription initiation"/>
    <property type="evidence" value="ECO:0007669"/>
    <property type="project" value="InterPro"/>
</dbReference>
<dbReference type="CDD" id="cd06171">
    <property type="entry name" value="Sigma70_r4"/>
    <property type="match status" value="1"/>
</dbReference>
<dbReference type="PANTHER" id="PTHR43133">
    <property type="entry name" value="RNA POLYMERASE ECF-TYPE SIGMA FACTO"/>
    <property type="match status" value="1"/>
</dbReference>
<dbReference type="PANTHER" id="PTHR43133:SF51">
    <property type="entry name" value="RNA POLYMERASE SIGMA FACTOR"/>
    <property type="match status" value="1"/>
</dbReference>
<feature type="domain" description="RNA polymerase sigma-70 region 2" evidence="5">
    <location>
        <begin position="23"/>
        <end position="91"/>
    </location>
</feature>
<dbReference type="Pfam" id="PF04542">
    <property type="entry name" value="Sigma70_r2"/>
    <property type="match status" value="1"/>
</dbReference>
<evidence type="ECO:0000256" key="3">
    <source>
        <dbReference type="ARBA" id="ARBA00023082"/>
    </source>
</evidence>
<accession>A0A1G2DYG0</accession>
<dbReference type="STRING" id="1801660.A2Z78_01415"/>
<evidence type="ECO:0008006" key="9">
    <source>
        <dbReference type="Google" id="ProtNLM"/>
    </source>
</evidence>
<evidence type="ECO:0000259" key="5">
    <source>
        <dbReference type="Pfam" id="PF04542"/>
    </source>
</evidence>
<dbReference type="InterPro" id="IPR039425">
    <property type="entry name" value="RNA_pol_sigma-70-like"/>
</dbReference>
<feature type="domain" description="RNA polymerase sigma factor 70 region 4 type 2" evidence="6">
    <location>
        <begin position="126"/>
        <end position="178"/>
    </location>
</feature>